<dbReference type="SUPFAM" id="SSF52402">
    <property type="entry name" value="Adenine nucleotide alpha hydrolases-like"/>
    <property type="match status" value="1"/>
</dbReference>
<proteinExistence type="predicted"/>
<reference evidence="2" key="1">
    <citation type="journal article" date="2013" name="Environ. Microbiol.">
        <title>Microbiota from the distal guts of lean and obese adolescents exhibit partial functional redundancy besides clear differences in community structure.</title>
        <authorList>
            <person name="Ferrer M."/>
            <person name="Ruiz A."/>
            <person name="Lanza F."/>
            <person name="Haange S.B."/>
            <person name="Oberbach A."/>
            <person name="Till H."/>
            <person name="Bargiela R."/>
            <person name="Campoy C."/>
            <person name="Segura M.T."/>
            <person name="Richter M."/>
            <person name="von Bergen M."/>
            <person name="Seifert J."/>
            <person name="Suarez A."/>
        </authorList>
    </citation>
    <scope>NUCLEOTIDE SEQUENCE</scope>
</reference>
<organism evidence="2">
    <name type="scientific">human gut metagenome</name>
    <dbReference type="NCBI Taxonomy" id="408170"/>
    <lineage>
        <taxon>unclassified sequences</taxon>
        <taxon>metagenomes</taxon>
        <taxon>organismal metagenomes</taxon>
    </lineage>
</organism>
<comment type="caution">
    <text evidence="2">The sequence shown here is derived from an EMBL/GenBank/DDBJ whole genome shotgun (WGS) entry which is preliminary data.</text>
</comment>
<evidence type="ECO:0000313" key="2">
    <source>
        <dbReference type="EMBL" id="EKC68584.1"/>
    </source>
</evidence>
<gene>
    <name evidence="2" type="ORF">LEA_08721</name>
</gene>
<dbReference type="GO" id="GO:0006529">
    <property type="term" value="P:asparagine biosynthetic process"/>
    <property type="evidence" value="ECO:0007669"/>
    <property type="project" value="InterPro"/>
</dbReference>
<dbReference type="InterPro" id="IPR051786">
    <property type="entry name" value="ASN_synthetase/amidase"/>
</dbReference>
<dbReference type="Pfam" id="PF00733">
    <property type="entry name" value="Asn_synthase"/>
    <property type="match status" value="1"/>
</dbReference>
<dbReference type="InterPro" id="IPR001962">
    <property type="entry name" value="Asn_synthase"/>
</dbReference>
<feature type="non-terminal residue" evidence="2">
    <location>
        <position position="194"/>
    </location>
</feature>
<dbReference type="PANTHER" id="PTHR43284:SF1">
    <property type="entry name" value="ASPARAGINE SYNTHETASE"/>
    <property type="match status" value="1"/>
</dbReference>
<dbReference type="GO" id="GO:0004066">
    <property type="term" value="F:asparagine synthase (glutamine-hydrolyzing) activity"/>
    <property type="evidence" value="ECO:0007669"/>
    <property type="project" value="InterPro"/>
</dbReference>
<protein>
    <submittedName>
        <fullName evidence="2">Asparagine synthase (Glutamine-hydrolyzing)</fullName>
    </submittedName>
</protein>
<dbReference type="AlphaFoldDB" id="K1TLZ3"/>
<dbReference type="PANTHER" id="PTHR43284">
    <property type="entry name" value="ASPARAGINE SYNTHETASE (GLUTAMINE-HYDROLYZING)"/>
    <property type="match status" value="1"/>
</dbReference>
<dbReference type="InterPro" id="IPR014729">
    <property type="entry name" value="Rossmann-like_a/b/a_fold"/>
</dbReference>
<dbReference type="EMBL" id="AJWY01005821">
    <property type="protein sequence ID" value="EKC68584.1"/>
    <property type="molecule type" value="Genomic_DNA"/>
</dbReference>
<evidence type="ECO:0000259" key="1">
    <source>
        <dbReference type="Pfam" id="PF00733"/>
    </source>
</evidence>
<accession>K1TLZ3</accession>
<name>K1TLZ3_9ZZZZ</name>
<feature type="domain" description="Asparagine synthetase" evidence="1">
    <location>
        <begin position="55"/>
        <end position="194"/>
    </location>
</feature>
<dbReference type="Gene3D" id="3.40.50.620">
    <property type="entry name" value="HUPs"/>
    <property type="match status" value="1"/>
</dbReference>
<dbReference type="GO" id="GO:0005829">
    <property type="term" value="C:cytosol"/>
    <property type="evidence" value="ECO:0007669"/>
    <property type="project" value="TreeGrafter"/>
</dbReference>
<sequence>MGPSHTPGFTVYKDIFEIKPAHFAVYNKSGLHIEQYWKLESKHHLEDFDETCNHLDSLLKDAISRQLVSDMPICTFLSGGLDSSIITKFTSDYMQEQDMAPLDTYSVDYVDNDKNFVKSDFQPNSDNYYIDLMNKTTYSKHHTVMLDTPELASSLKEAMLARDMPGMADVDSSLYLFCKEVKKEKTVTLMGECA</sequence>